<accession>A8NAC6</accession>
<comment type="caution">
    <text evidence="1">The sequence shown here is derived from an EMBL/GenBank/DDBJ whole genome shotgun (WGS) entry which is preliminary data.</text>
</comment>
<reference evidence="1 2" key="1">
    <citation type="journal article" date="2010" name="Proc. Natl. Acad. Sci. U.S.A.">
        <title>Insights into evolution of multicellular fungi from the assembled chromosomes of the mushroom Coprinopsis cinerea (Coprinus cinereus).</title>
        <authorList>
            <person name="Stajich J.E."/>
            <person name="Wilke S.K."/>
            <person name="Ahren D."/>
            <person name="Au C.H."/>
            <person name="Birren B.W."/>
            <person name="Borodovsky M."/>
            <person name="Burns C."/>
            <person name="Canback B."/>
            <person name="Casselton L.A."/>
            <person name="Cheng C.K."/>
            <person name="Deng J."/>
            <person name="Dietrich F.S."/>
            <person name="Fargo D.C."/>
            <person name="Farman M.L."/>
            <person name="Gathman A.C."/>
            <person name="Goldberg J."/>
            <person name="Guigo R."/>
            <person name="Hoegger P.J."/>
            <person name="Hooker J.B."/>
            <person name="Huggins A."/>
            <person name="James T.Y."/>
            <person name="Kamada T."/>
            <person name="Kilaru S."/>
            <person name="Kodira C."/>
            <person name="Kues U."/>
            <person name="Kupfer D."/>
            <person name="Kwan H.S."/>
            <person name="Lomsadze A."/>
            <person name="Li W."/>
            <person name="Lilly W.W."/>
            <person name="Ma L.J."/>
            <person name="Mackey A.J."/>
            <person name="Manning G."/>
            <person name="Martin F."/>
            <person name="Muraguchi H."/>
            <person name="Natvig D.O."/>
            <person name="Palmerini H."/>
            <person name="Ramesh M.A."/>
            <person name="Rehmeyer C.J."/>
            <person name="Roe B.A."/>
            <person name="Shenoy N."/>
            <person name="Stanke M."/>
            <person name="Ter-Hovhannisyan V."/>
            <person name="Tunlid A."/>
            <person name="Velagapudi R."/>
            <person name="Vision T.J."/>
            <person name="Zeng Q."/>
            <person name="Zolan M.E."/>
            <person name="Pukkila P.J."/>
        </authorList>
    </citation>
    <scope>NUCLEOTIDE SEQUENCE [LARGE SCALE GENOMIC DNA]</scope>
    <source>
        <strain evidence="2">Okayama-7 / 130 / ATCC MYA-4618 / FGSC 9003</strain>
    </source>
</reference>
<sequence length="162" mass="16971">MSVHPAAVTAALEGLPTAAALTVLRGGQDDTQPNTPASDDSFDVVMDHADHLTHLATAGGTSVFVRNPPRDVGSITGFVCANCNVYNLVRDAKETWYCITTGQRAPSREAALAEWAKACKAGNVKWPGVDNTNPDTFHPAGVAAHEAHLLGDASFPPAEIDP</sequence>
<name>A8NAC6_COPC7</name>
<dbReference type="KEGG" id="cci:CC1G_05877"/>
<evidence type="ECO:0000313" key="1">
    <source>
        <dbReference type="EMBL" id="EAU89961.2"/>
    </source>
</evidence>
<dbReference type="HOGENOM" id="CLU_1635301_0_0_1"/>
<dbReference type="Proteomes" id="UP000001861">
    <property type="component" value="Unassembled WGS sequence"/>
</dbReference>
<gene>
    <name evidence="1" type="ORF">CC1G_05877</name>
</gene>
<dbReference type="GeneID" id="6008254"/>
<proteinExistence type="predicted"/>
<dbReference type="InParanoid" id="A8NAC6"/>
<dbReference type="EMBL" id="AACS02000007">
    <property type="protein sequence ID" value="EAU89961.2"/>
    <property type="molecule type" value="Genomic_DNA"/>
</dbReference>
<dbReference type="AlphaFoldDB" id="A8NAC6"/>
<keyword evidence="2" id="KW-1185">Reference proteome</keyword>
<evidence type="ECO:0000313" key="2">
    <source>
        <dbReference type="Proteomes" id="UP000001861"/>
    </source>
</evidence>
<organism evidence="1 2">
    <name type="scientific">Coprinopsis cinerea (strain Okayama-7 / 130 / ATCC MYA-4618 / FGSC 9003)</name>
    <name type="common">Inky cap fungus</name>
    <name type="synonym">Hormographiella aspergillata</name>
    <dbReference type="NCBI Taxonomy" id="240176"/>
    <lineage>
        <taxon>Eukaryota</taxon>
        <taxon>Fungi</taxon>
        <taxon>Dikarya</taxon>
        <taxon>Basidiomycota</taxon>
        <taxon>Agaricomycotina</taxon>
        <taxon>Agaricomycetes</taxon>
        <taxon>Agaricomycetidae</taxon>
        <taxon>Agaricales</taxon>
        <taxon>Agaricineae</taxon>
        <taxon>Psathyrellaceae</taxon>
        <taxon>Coprinopsis</taxon>
    </lineage>
</organism>
<dbReference type="RefSeq" id="XP_001831778.2">
    <property type="nucleotide sequence ID" value="XM_001831726.2"/>
</dbReference>
<protein>
    <submittedName>
        <fullName evidence="1">Uncharacterized protein</fullName>
    </submittedName>
</protein>
<dbReference type="VEuPathDB" id="FungiDB:CC1G_05877"/>